<evidence type="ECO:0000313" key="8">
    <source>
        <dbReference type="Proteomes" id="UP000185557"/>
    </source>
</evidence>
<dbReference type="InterPro" id="IPR000792">
    <property type="entry name" value="Tscrpt_reg_LuxR_C"/>
</dbReference>
<dbReference type="CDD" id="cd17574">
    <property type="entry name" value="REC_OmpR"/>
    <property type="match status" value="1"/>
</dbReference>
<proteinExistence type="predicted"/>
<dbReference type="InterPro" id="IPR011006">
    <property type="entry name" value="CheY-like_superfamily"/>
</dbReference>
<dbReference type="CDD" id="cd06170">
    <property type="entry name" value="LuxR_C_like"/>
    <property type="match status" value="1"/>
</dbReference>
<dbReference type="SUPFAM" id="SSF52172">
    <property type="entry name" value="CheY-like"/>
    <property type="match status" value="1"/>
</dbReference>
<dbReference type="AlphaFoldDB" id="A0A1U7J4I3"/>
<evidence type="ECO:0000313" key="7">
    <source>
        <dbReference type="EMBL" id="OKH47391.1"/>
    </source>
</evidence>
<comment type="caution">
    <text evidence="7">The sequence shown here is derived from an EMBL/GenBank/DDBJ whole genome shotgun (WGS) entry which is preliminary data.</text>
</comment>
<dbReference type="SMART" id="SM00421">
    <property type="entry name" value="HTH_LUXR"/>
    <property type="match status" value="1"/>
</dbReference>
<dbReference type="PANTHER" id="PTHR48111:SF67">
    <property type="entry name" value="TRANSCRIPTIONAL REGULATORY PROTEIN TCTD"/>
    <property type="match status" value="1"/>
</dbReference>
<evidence type="ECO:0000256" key="4">
    <source>
        <dbReference type="PROSITE-ProRule" id="PRU00169"/>
    </source>
</evidence>
<dbReference type="STRING" id="549789.NIES30_13020"/>
<protein>
    <submittedName>
        <fullName evidence="7">DNA-binding response regulator</fullName>
    </submittedName>
</protein>
<reference evidence="7 8" key="1">
    <citation type="submission" date="2016-11" db="EMBL/GenBank/DDBJ databases">
        <title>Draft Genome Sequences of Nine Cyanobacterial Strains from Diverse Habitats.</title>
        <authorList>
            <person name="Zhu T."/>
            <person name="Hou S."/>
            <person name="Lu X."/>
            <person name="Hess W.R."/>
        </authorList>
    </citation>
    <scope>NUCLEOTIDE SEQUENCE [LARGE SCALE GENOMIC DNA]</scope>
    <source>
        <strain evidence="7 8">NIES-30</strain>
    </source>
</reference>
<gene>
    <name evidence="7" type="ORF">NIES30_13020</name>
</gene>
<dbReference type="RefSeq" id="WP_073608868.1">
    <property type="nucleotide sequence ID" value="NZ_MRCG01000009.1"/>
</dbReference>
<evidence type="ECO:0000256" key="1">
    <source>
        <dbReference type="ARBA" id="ARBA00023015"/>
    </source>
</evidence>
<dbReference type="EMBL" id="MRCG01000009">
    <property type="protein sequence ID" value="OKH47391.1"/>
    <property type="molecule type" value="Genomic_DNA"/>
</dbReference>
<dbReference type="PROSITE" id="PS50043">
    <property type="entry name" value="HTH_LUXR_2"/>
    <property type="match status" value="1"/>
</dbReference>
<keyword evidence="4" id="KW-0597">Phosphoprotein</keyword>
<dbReference type="GO" id="GO:0000976">
    <property type="term" value="F:transcription cis-regulatory region binding"/>
    <property type="evidence" value="ECO:0007669"/>
    <property type="project" value="TreeGrafter"/>
</dbReference>
<feature type="modified residue" description="4-aspartylphosphate" evidence="4">
    <location>
        <position position="52"/>
    </location>
</feature>
<organism evidence="7 8">
    <name type="scientific">Phormidium tenue NIES-30</name>
    <dbReference type="NCBI Taxonomy" id="549789"/>
    <lineage>
        <taxon>Bacteria</taxon>
        <taxon>Bacillati</taxon>
        <taxon>Cyanobacteriota</taxon>
        <taxon>Cyanophyceae</taxon>
        <taxon>Oscillatoriophycideae</taxon>
        <taxon>Oscillatoriales</taxon>
        <taxon>Oscillatoriaceae</taxon>
        <taxon>Phormidium</taxon>
    </lineage>
</organism>
<dbReference type="OrthoDB" id="466901at2"/>
<dbReference type="PROSITE" id="PS50110">
    <property type="entry name" value="RESPONSE_REGULATORY"/>
    <property type="match status" value="1"/>
</dbReference>
<dbReference type="GO" id="GO:0032993">
    <property type="term" value="C:protein-DNA complex"/>
    <property type="evidence" value="ECO:0007669"/>
    <property type="project" value="TreeGrafter"/>
</dbReference>
<dbReference type="GO" id="GO:0006355">
    <property type="term" value="P:regulation of DNA-templated transcription"/>
    <property type="evidence" value="ECO:0007669"/>
    <property type="project" value="InterPro"/>
</dbReference>
<dbReference type="PRINTS" id="PR00038">
    <property type="entry name" value="HTHLUXR"/>
</dbReference>
<feature type="domain" description="HTH luxR-type" evidence="5">
    <location>
        <begin position="138"/>
        <end position="203"/>
    </location>
</feature>
<keyword evidence="3" id="KW-0804">Transcription</keyword>
<sequence>MNTVLIVDDDPVLQMTLTRRLEAQGFEVISATSGQEALDLLRHQPADVVVSDVMMPGMNGFEFCHHLRSSPAGEMVPFIFLSSLGELTNRVQGHMLGADDYLVKPFSAQELIAKVKGAIARSQRLHSTLERLLDQSALQPTPLPLTPAEERVFWEVVQGFTNKQIGEHLFLSPRTVQTHLSNMLAKLSLENRSQIVRFAFEHGYRMPEESGRG</sequence>
<dbReference type="Gene3D" id="3.40.50.2300">
    <property type="match status" value="1"/>
</dbReference>
<dbReference type="GO" id="GO:0000156">
    <property type="term" value="F:phosphorelay response regulator activity"/>
    <property type="evidence" value="ECO:0007669"/>
    <property type="project" value="TreeGrafter"/>
</dbReference>
<name>A0A1U7J4I3_9CYAN</name>
<evidence type="ECO:0000256" key="3">
    <source>
        <dbReference type="ARBA" id="ARBA00023163"/>
    </source>
</evidence>
<evidence type="ECO:0000259" key="6">
    <source>
        <dbReference type="PROSITE" id="PS50110"/>
    </source>
</evidence>
<dbReference type="Proteomes" id="UP000185557">
    <property type="component" value="Unassembled WGS sequence"/>
</dbReference>
<dbReference type="Pfam" id="PF00072">
    <property type="entry name" value="Response_reg"/>
    <property type="match status" value="1"/>
</dbReference>
<keyword evidence="2 7" id="KW-0238">DNA-binding</keyword>
<dbReference type="Gene3D" id="1.10.10.10">
    <property type="entry name" value="Winged helix-like DNA-binding domain superfamily/Winged helix DNA-binding domain"/>
    <property type="match status" value="1"/>
</dbReference>
<dbReference type="InterPro" id="IPR016032">
    <property type="entry name" value="Sig_transdc_resp-reg_C-effctor"/>
</dbReference>
<accession>A0A1U7J4I3</accession>
<dbReference type="InterPro" id="IPR001789">
    <property type="entry name" value="Sig_transdc_resp-reg_receiver"/>
</dbReference>
<dbReference type="InterPro" id="IPR039420">
    <property type="entry name" value="WalR-like"/>
</dbReference>
<dbReference type="PANTHER" id="PTHR48111">
    <property type="entry name" value="REGULATOR OF RPOS"/>
    <property type="match status" value="1"/>
</dbReference>
<dbReference type="GO" id="GO:0005829">
    <property type="term" value="C:cytosol"/>
    <property type="evidence" value="ECO:0007669"/>
    <property type="project" value="TreeGrafter"/>
</dbReference>
<keyword evidence="8" id="KW-1185">Reference proteome</keyword>
<dbReference type="SMART" id="SM00448">
    <property type="entry name" value="REC"/>
    <property type="match status" value="1"/>
</dbReference>
<feature type="domain" description="Response regulatory" evidence="6">
    <location>
        <begin position="3"/>
        <end position="119"/>
    </location>
</feature>
<evidence type="ECO:0000256" key="2">
    <source>
        <dbReference type="ARBA" id="ARBA00023125"/>
    </source>
</evidence>
<dbReference type="InterPro" id="IPR036388">
    <property type="entry name" value="WH-like_DNA-bd_sf"/>
</dbReference>
<keyword evidence="1" id="KW-0805">Transcription regulation</keyword>
<dbReference type="Pfam" id="PF00196">
    <property type="entry name" value="GerE"/>
    <property type="match status" value="1"/>
</dbReference>
<evidence type="ECO:0000259" key="5">
    <source>
        <dbReference type="PROSITE" id="PS50043"/>
    </source>
</evidence>
<dbReference type="SUPFAM" id="SSF46894">
    <property type="entry name" value="C-terminal effector domain of the bipartite response regulators"/>
    <property type="match status" value="1"/>
</dbReference>
<dbReference type="PROSITE" id="PS00622">
    <property type="entry name" value="HTH_LUXR_1"/>
    <property type="match status" value="1"/>
</dbReference>